<dbReference type="GO" id="GO:0003700">
    <property type="term" value="F:DNA-binding transcription factor activity"/>
    <property type="evidence" value="ECO:0007669"/>
    <property type="project" value="InterPro"/>
</dbReference>
<dbReference type="SUPFAM" id="SSF51215">
    <property type="entry name" value="Regulatory protein AraC"/>
    <property type="match status" value="1"/>
</dbReference>
<dbReference type="AlphaFoldDB" id="A0AA37NKB5"/>
<evidence type="ECO:0000256" key="2">
    <source>
        <dbReference type="ARBA" id="ARBA00023125"/>
    </source>
</evidence>
<evidence type="ECO:0000259" key="4">
    <source>
        <dbReference type="PROSITE" id="PS01124"/>
    </source>
</evidence>
<reference evidence="5" key="1">
    <citation type="submission" date="2022-01" db="EMBL/GenBank/DDBJ databases">
        <title>Novel bile acid biosynthetic pathways are enriched in the microbiome of centenarians.</title>
        <authorList>
            <person name="Sato Y."/>
            <person name="Atarashi K."/>
            <person name="Plichta R.D."/>
            <person name="Arai Y."/>
            <person name="Sasajima S."/>
            <person name="Kearney M.S."/>
            <person name="Suda W."/>
            <person name="Takeshita K."/>
            <person name="Sasaki T."/>
            <person name="Okamoto S."/>
            <person name="Skelly N.A."/>
            <person name="Okamura Y."/>
            <person name="Vlamakis H."/>
            <person name="Li Y."/>
            <person name="Tanoue T."/>
            <person name="Takei H."/>
            <person name="Nittono H."/>
            <person name="Narushima S."/>
            <person name="Irie J."/>
            <person name="Itoh H."/>
            <person name="Moriya K."/>
            <person name="Sugiura Y."/>
            <person name="Suematsu M."/>
            <person name="Moritoki N."/>
            <person name="Shibata S."/>
            <person name="Littman R.D."/>
            <person name="Fischbach A.M."/>
            <person name="Uwamino Y."/>
            <person name="Inoue T."/>
            <person name="Honda A."/>
            <person name="Hattori M."/>
            <person name="Murai T."/>
            <person name="Xavier J.R."/>
            <person name="Hirose N."/>
            <person name="Honda K."/>
        </authorList>
    </citation>
    <scope>NUCLEOTIDE SEQUENCE</scope>
    <source>
        <strain evidence="5">CE91-St55</strain>
    </source>
</reference>
<dbReference type="InterPro" id="IPR009057">
    <property type="entry name" value="Homeodomain-like_sf"/>
</dbReference>
<dbReference type="EMBL" id="BQNJ01000001">
    <property type="protein sequence ID" value="GKH01132.1"/>
    <property type="molecule type" value="Genomic_DNA"/>
</dbReference>
<evidence type="ECO:0000256" key="1">
    <source>
        <dbReference type="ARBA" id="ARBA00023015"/>
    </source>
</evidence>
<dbReference type="PROSITE" id="PS01124">
    <property type="entry name" value="HTH_ARAC_FAMILY_2"/>
    <property type="match status" value="1"/>
</dbReference>
<dbReference type="GO" id="GO:0043565">
    <property type="term" value="F:sequence-specific DNA binding"/>
    <property type="evidence" value="ECO:0007669"/>
    <property type="project" value="InterPro"/>
</dbReference>
<dbReference type="InterPro" id="IPR020449">
    <property type="entry name" value="Tscrpt_reg_AraC-type_HTH"/>
</dbReference>
<dbReference type="Gene3D" id="2.60.120.10">
    <property type="entry name" value="Jelly Rolls"/>
    <property type="match status" value="1"/>
</dbReference>
<proteinExistence type="predicted"/>
<dbReference type="InterPro" id="IPR018062">
    <property type="entry name" value="HTH_AraC-typ_CS"/>
</dbReference>
<keyword evidence="3" id="KW-0804">Transcription</keyword>
<comment type="caution">
    <text evidence="5">The sequence shown here is derived from an EMBL/GenBank/DDBJ whole genome shotgun (WGS) entry which is preliminary data.</text>
</comment>
<dbReference type="InterPro" id="IPR003313">
    <property type="entry name" value="AraC-bd"/>
</dbReference>
<dbReference type="Proteomes" id="UP001055091">
    <property type="component" value="Unassembled WGS sequence"/>
</dbReference>
<dbReference type="InterPro" id="IPR037923">
    <property type="entry name" value="HTH-like"/>
</dbReference>
<accession>A0AA37NKB5</accession>
<dbReference type="Pfam" id="PF02311">
    <property type="entry name" value="AraC_binding"/>
    <property type="match status" value="1"/>
</dbReference>
<evidence type="ECO:0000313" key="6">
    <source>
        <dbReference type="Proteomes" id="UP001055091"/>
    </source>
</evidence>
<dbReference type="PANTHER" id="PTHR43280">
    <property type="entry name" value="ARAC-FAMILY TRANSCRIPTIONAL REGULATOR"/>
    <property type="match status" value="1"/>
</dbReference>
<keyword evidence="1" id="KW-0805">Transcription regulation</keyword>
<gene>
    <name evidence="5" type="ORF">CE91St55_31130</name>
</gene>
<dbReference type="Pfam" id="PF12833">
    <property type="entry name" value="HTH_18"/>
    <property type="match status" value="1"/>
</dbReference>
<dbReference type="InterPro" id="IPR018060">
    <property type="entry name" value="HTH_AraC"/>
</dbReference>
<feature type="domain" description="HTH araC/xylS-type" evidence="4">
    <location>
        <begin position="186"/>
        <end position="284"/>
    </location>
</feature>
<dbReference type="PROSITE" id="PS00041">
    <property type="entry name" value="HTH_ARAC_FAMILY_1"/>
    <property type="match status" value="1"/>
</dbReference>
<dbReference type="PANTHER" id="PTHR43280:SF28">
    <property type="entry name" value="HTH-TYPE TRANSCRIPTIONAL ACTIVATOR RHAS"/>
    <property type="match status" value="1"/>
</dbReference>
<evidence type="ECO:0000256" key="3">
    <source>
        <dbReference type="ARBA" id="ARBA00023163"/>
    </source>
</evidence>
<evidence type="ECO:0000313" key="5">
    <source>
        <dbReference type="EMBL" id="GKH01132.1"/>
    </source>
</evidence>
<name>A0AA37NKB5_9FIRM</name>
<dbReference type="InterPro" id="IPR014710">
    <property type="entry name" value="RmlC-like_jellyroll"/>
</dbReference>
<organism evidence="5 6">
    <name type="scientific">Hungatella hathewayi</name>
    <dbReference type="NCBI Taxonomy" id="154046"/>
    <lineage>
        <taxon>Bacteria</taxon>
        <taxon>Bacillati</taxon>
        <taxon>Bacillota</taxon>
        <taxon>Clostridia</taxon>
        <taxon>Lachnospirales</taxon>
        <taxon>Lachnospiraceae</taxon>
        <taxon>Hungatella</taxon>
    </lineage>
</organism>
<protein>
    <recommendedName>
        <fullName evidence="4">HTH araC/xylS-type domain-containing protein</fullName>
    </recommendedName>
</protein>
<dbReference type="SMART" id="SM00342">
    <property type="entry name" value="HTH_ARAC"/>
    <property type="match status" value="1"/>
</dbReference>
<keyword evidence="2" id="KW-0238">DNA-binding</keyword>
<dbReference type="Gene3D" id="1.10.10.60">
    <property type="entry name" value="Homeodomain-like"/>
    <property type="match status" value="2"/>
</dbReference>
<sequence>MERTVFSEKMAGLTIDEVIRDYEFTMQTKHFHDSFELYFLLEGERYYFIDRETYHVKKGMVVLVNRQQIHKTSLAGKSYHDRILLQISQEGFSPLLEQAGVVPLTRMFEENYGVTELPEKIWEQVKRLLFEIRDELKEKQGKYDGMVKLKLAEILLLIYRCRRNRVYHKRGGELSTVQTPRHQKVHEVADYLLHHYDTDESLEELAERFFISKSYLSRIFREVTGFSVNEYRNITRIRKAKELLAGSEYSVTEISELLGFESVTYFERVFKKLTDKTPLRYRRICSGDQEEQKIL</sequence>
<dbReference type="SUPFAM" id="SSF46689">
    <property type="entry name" value="Homeodomain-like"/>
    <property type="match status" value="2"/>
</dbReference>
<dbReference type="RefSeq" id="WP_118043143.1">
    <property type="nucleotide sequence ID" value="NZ_BQNJ01000001.1"/>
</dbReference>
<dbReference type="PRINTS" id="PR00032">
    <property type="entry name" value="HTHARAC"/>
</dbReference>